<dbReference type="InterPro" id="IPR043519">
    <property type="entry name" value="NT_sf"/>
</dbReference>
<keyword evidence="4" id="KW-0067">ATP-binding</keyword>
<comment type="catalytic activity">
    <reaction evidence="3 4">
        <text>spectinomycin + ATP = 9-O-adenylylspectinomycin + diphosphate</text>
        <dbReference type="Rhea" id="RHEA:63228"/>
        <dbReference type="ChEBI" id="CHEBI:30616"/>
        <dbReference type="ChEBI" id="CHEBI:33019"/>
        <dbReference type="ChEBI" id="CHEBI:146260"/>
        <dbReference type="ChEBI" id="CHEBI:146261"/>
    </reaction>
</comment>
<organism evidence="7 8">
    <name type="scientific">Lactiplantibacillus fabifermentans DSM 21115</name>
    <dbReference type="NCBI Taxonomy" id="1413187"/>
    <lineage>
        <taxon>Bacteria</taxon>
        <taxon>Bacillati</taxon>
        <taxon>Bacillota</taxon>
        <taxon>Bacilli</taxon>
        <taxon>Lactobacillales</taxon>
        <taxon>Lactobacillaceae</taxon>
        <taxon>Lactiplantibacillus</taxon>
    </lineage>
</organism>
<accession>A0A0R2NME7</accession>
<evidence type="ECO:0000259" key="5">
    <source>
        <dbReference type="Pfam" id="PF01909"/>
    </source>
</evidence>
<feature type="domain" description="Polymerase nucleotidyl transferase" evidence="5">
    <location>
        <begin position="9"/>
        <end position="54"/>
    </location>
</feature>
<dbReference type="RefSeq" id="WP_024624557.1">
    <property type="nucleotide sequence ID" value="NZ_AYGX02000146.1"/>
</dbReference>
<dbReference type="SUPFAM" id="SSF81301">
    <property type="entry name" value="Nucleotidyltransferase"/>
    <property type="match status" value="1"/>
</dbReference>
<evidence type="ECO:0000256" key="4">
    <source>
        <dbReference type="PIRNR" id="PIRNR000819"/>
    </source>
</evidence>
<dbReference type="GO" id="GO:0005524">
    <property type="term" value="F:ATP binding"/>
    <property type="evidence" value="ECO:0007669"/>
    <property type="project" value="UniProtKB-KW"/>
</dbReference>
<dbReference type="GO" id="GO:0046677">
    <property type="term" value="P:response to antibiotic"/>
    <property type="evidence" value="ECO:0007669"/>
    <property type="project" value="UniProtKB-KW"/>
</dbReference>
<evidence type="ECO:0000313" key="7">
    <source>
        <dbReference type="EMBL" id="KRO25552.1"/>
    </source>
</evidence>
<sequence>MQTEQLLAQLKTAIPELLGANLVGIYLHGSYVLGGYNEAVSDLDYLIVVKKPLSPSIKQQLMTITLTQLWPLAPAKGLEFHVLTLAATQNFQQPLPFDFHFSKYHYQHYLDNPHRYIVTMHGSDPDLAAHLMILQTAGKVLWGPAIATVFAPVPATAYWDSVKFDIAAAPTQITLDPMYTILNLCRALAYREAHLILSKQAGGKWGLKQLPRQYWPLLRQALRDYQNQPGIACYPDQALHDFATMMLTRLKI</sequence>
<dbReference type="InterPro" id="IPR024172">
    <property type="entry name" value="AadA/Aad9"/>
</dbReference>
<evidence type="ECO:0000256" key="1">
    <source>
        <dbReference type="ARBA" id="ARBA00022679"/>
    </source>
</evidence>
<protein>
    <recommendedName>
        <fullName evidence="4">Spectinomycin 9-adenylyltransferase</fullName>
    </recommendedName>
</protein>
<name>A0A0R2NME7_9LACO</name>
<feature type="domain" description="Adenylyltransferase AadA C-terminal" evidence="6">
    <location>
        <begin position="148"/>
        <end position="248"/>
    </location>
</feature>
<evidence type="ECO:0000256" key="3">
    <source>
        <dbReference type="ARBA" id="ARBA00047831"/>
    </source>
</evidence>
<dbReference type="Pfam" id="PF13427">
    <property type="entry name" value="AadA_C"/>
    <property type="match status" value="1"/>
</dbReference>
<gene>
    <name evidence="7" type="ORF">DY78_GL001216</name>
</gene>
<dbReference type="InterPro" id="IPR002934">
    <property type="entry name" value="Polymerase_NTP_transf_dom"/>
</dbReference>
<dbReference type="Pfam" id="PF01909">
    <property type="entry name" value="NTP_transf_2"/>
    <property type="match status" value="1"/>
</dbReference>
<keyword evidence="4" id="KW-0547">Nucleotide-binding</keyword>
<dbReference type="GO" id="GO:0070566">
    <property type="term" value="F:adenylyltransferase activity"/>
    <property type="evidence" value="ECO:0007669"/>
    <property type="project" value="InterPro"/>
</dbReference>
<dbReference type="Gene3D" id="3.30.460.10">
    <property type="entry name" value="Beta Polymerase, domain 2"/>
    <property type="match status" value="1"/>
</dbReference>
<dbReference type="CDD" id="cd05403">
    <property type="entry name" value="NT_KNTase_like"/>
    <property type="match status" value="1"/>
</dbReference>
<dbReference type="InterPro" id="IPR025184">
    <property type="entry name" value="AadA_C"/>
</dbReference>
<evidence type="ECO:0000256" key="2">
    <source>
        <dbReference type="ARBA" id="ARBA00023251"/>
    </source>
</evidence>
<evidence type="ECO:0000313" key="8">
    <source>
        <dbReference type="Proteomes" id="UP000050920"/>
    </source>
</evidence>
<keyword evidence="1 4" id="KW-0808">Transferase</keyword>
<proteinExistence type="predicted"/>
<evidence type="ECO:0000259" key="6">
    <source>
        <dbReference type="Pfam" id="PF13427"/>
    </source>
</evidence>
<dbReference type="Proteomes" id="UP000050920">
    <property type="component" value="Unassembled WGS sequence"/>
</dbReference>
<dbReference type="PIRSF" id="PIRSF000819">
    <property type="entry name" value="Streptomycin_3-adenylyltransf"/>
    <property type="match status" value="1"/>
</dbReference>
<keyword evidence="4" id="KW-0548">Nucleotidyltransferase</keyword>
<dbReference type="EMBL" id="AYGX02000146">
    <property type="protein sequence ID" value="KRO25552.1"/>
    <property type="molecule type" value="Genomic_DNA"/>
</dbReference>
<dbReference type="AlphaFoldDB" id="A0A0R2NME7"/>
<keyword evidence="2 4" id="KW-0046">Antibiotic resistance</keyword>
<keyword evidence="8" id="KW-1185">Reference proteome</keyword>
<comment type="caution">
    <text evidence="7">The sequence shown here is derived from an EMBL/GenBank/DDBJ whole genome shotgun (WGS) entry which is preliminary data.</text>
</comment>
<reference evidence="7 8" key="1">
    <citation type="journal article" date="2015" name="Genome Announc.">
        <title>Expanding the biotechnology potential of lactobacilli through comparative genomics of 213 strains and associated genera.</title>
        <authorList>
            <person name="Sun Z."/>
            <person name="Harris H.M."/>
            <person name="McCann A."/>
            <person name="Guo C."/>
            <person name="Argimon S."/>
            <person name="Zhang W."/>
            <person name="Yang X."/>
            <person name="Jeffery I.B."/>
            <person name="Cooney J.C."/>
            <person name="Kagawa T.F."/>
            <person name="Liu W."/>
            <person name="Song Y."/>
            <person name="Salvetti E."/>
            <person name="Wrobel A."/>
            <person name="Rasinkangas P."/>
            <person name="Parkhill J."/>
            <person name="Rea M.C."/>
            <person name="O'Sullivan O."/>
            <person name="Ritari J."/>
            <person name="Douillard F.P."/>
            <person name="Paul Ross R."/>
            <person name="Yang R."/>
            <person name="Briner A.E."/>
            <person name="Felis G.E."/>
            <person name="de Vos W.M."/>
            <person name="Barrangou R."/>
            <person name="Klaenhammer T.R."/>
            <person name="Caufield P.W."/>
            <person name="Cui Y."/>
            <person name="Zhang H."/>
            <person name="O'Toole P.W."/>
        </authorList>
    </citation>
    <scope>NUCLEOTIDE SEQUENCE [LARGE SCALE GENOMIC DNA]</scope>
    <source>
        <strain evidence="7 8">DSM 21115</strain>
    </source>
</reference>